<accession>A0ABT3E4B2</accession>
<evidence type="ECO:0000313" key="2">
    <source>
        <dbReference type="Proteomes" id="UP001526225"/>
    </source>
</evidence>
<dbReference type="Proteomes" id="UP001526225">
    <property type="component" value="Unassembled WGS sequence"/>
</dbReference>
<protein>
    <submittedName>
        <fullName evidence="1">Uncharacterized protein</fullName>
    </submittedName>
</protein>
<comment type="caution">
    <text evidence="1">The sequence shown here is derived from an EMBL/GenBank/DDBJ whole genome shotgun (WGS) entry which is preliminary data.</text>
</comment>
<name>A0ABT3E4B2_9LACO</name>
<reference evidence="1 2" key="1">
    <citation type="submission" date="2022-10" db="EMBL/GenBank/DDBJ databases">
        <title>Weissella fermenti sp. nov., isolated from fermented cabbage.</title>
        <authorList>
            <person name="Lee J.K."/>
            <person name="Baek J.H."/>
            <person name="Choi D.G."/>
            <person name="Kim J.M."/>
            <person name="Jeon C.O."/>
        </authorList>
    </citation>
    <scope>NUCLEOTIDE SEQUENCE [LARGE SCALE GENOMIC DNA]</scope>
    <source>
        <strain evidence="1 2">KACC 18534</strain>
    </source>
</reference>
<dbReference type="RefSeq" id="WP_213409652.1">
    <property type="nucleotide sequence ID" value="NZ_CP074441.1"/>
</dbReference>
<organism evidence="1 2">
    <name type="scientific">Weissella ceti</name>
    <dbReference type="NCBI Taxonomy" id="759620"/>
    <lineage>
        <taxon>Bacteria</taxon>
        <taxon>Bacillati</taxon>
        <taxon>Bacillota</taxon>
        <taxon>Bacilli</taxon>
        <taxon>Lactobacillales</taxon>
        <taxon>Lactobacillaceae</taxon>
        <taxon>Weissella</taxon>
    </lineage>
</organism>
<dbReference type="EMBL" id="JAOZFE010000003">
    <property type="protein sequence ID" value="MCW0953232.1"/>
    <property type="molecule type" value="Genomic_DNA"/>
</dbReference>
<keyword evidence="2" id="KW-1185">Reference proteome</keyword>
<gene>
    <name evidence="1" type="ORF">OIT44_03975</name>
</gene>
<sequence length="477" mass="54645">MGLIKLIKDRNRRIREEAALQEQLALDEYNENIRLMTELPLQDFLVQHLQYNQDILLKKNEDLYFTLGVLETDEPIYWYEERTRTERVGYSGVTTNVRIMKGVSYRAGTVKPIKNTITENKIIRTGPLYLTNKRLIMLSDTKPGTIRLSSVVNIIPYSDGVCIQKDSGKDVVLTGFNGELFTILMKRMITEDLSPSNTSPIQTHQETNDVDVELDQSIGFTVTYNENKGQPIKPLDLPDHQLRPETEKVLTGIKVDFDSRYKPSEYNVDPTIPSNPTSGVVVLLWWLTKNDIRTSHVPSYFYFKYGVTADQLIRIANIDGYMNELEISEAGRAHLEANDDIIDEHRGNPKKTTKKAKELANAYTSSRIDFDKITSKKFDDLSDGDFKRAQDLMLTAAELTKQKRYSDSISAVLECLALGYQIPGVWNRAAINARCMKDLKLEEHILRLGIQQSLVDFDEEDEKLVKRLNRVLELQNK</sequence>
<proteinExistence type="predicted"/>
<evidence type="ECO:0000313" key="1">
    <source>
        <dbReference type="EMBL" id="MCW0953232.1"/>
    </source>
</evidence>